<dbReference type="Pfam" id="PF01965">
    <property type="entry name" value="DJ-1_PfpI"/>
    <property type="match status" value="1"/>
</dbReference>
<dbReference type="GO" id="GO:0043565">
    <property type="term" value="F:sequence-specific DNA binding"/>
    <property type="evidence" value="ECO:0007669"/>
    <property type="project" value="InterPro"/>
</dbReference>
<keyword evidence="2" id="KW-0804">Transcription</keyword>
<evidence type="ECO:0000256" key="3">
    <source>
        <dbReference type="SAM" id="SignalP"/>
    </source>
</evidence>
<dbReference type="Gene3D" id="3.40.50.880">
    <property type="match status" value="1"/>
</dbReference>
<dbReference type="PROSITE" id="PS01124">
    <property type="entry name" value="HTH_ARAC_FAMILY_2"/>
    <property type="match status" value="1"/>
</dbReference>
<protein>
    <submittedName>
        <fullName evidence="5">Transcriptional regulator</fullName>
    </submittedName>
</protein>
<dbReference type="InterPro" id="IPR018060">
    <property type="entry name" value="HTH_AraC"/>
</dbReference>
<evidence type="ECO:0000259" key="4">
    <source>
        <dbReference type="PROSITE" id="PS01124"/>
    </source>
</evidence>
<dbReference type="CDD" id="cd03137">
    <property type="entry name" value="GATase1_AraC_1"/>
    <property type="match status" value="1"/>
</dbReference>
<dbReference type="Proteomes" id="UP000321258">
    <property type="component" value="Unassembled WGS sequence"/>
</dbReference>
<name>A0A512IRQ7_9HYPH</name>
<evidence type="ECO:0000256" key="1">
    <source>
        <dbReference type="ARBA" id="ARBA00023015"/>
    </source>
</evidence>
<dbReference type="InterPro" id="IPR052158">
    <property type="entry name" value="INH-QAR"/>
</dbReference>
<keyword evidence="3" id="KW-0732">Signal</keyword>
<dbReference type="InterPro" id="IPR029062">
    <property type="entry name" value="Class_I_gatase-like"/>
</dbReference>
<dbReference type="GO" id="GO:0003700">
    <property type="term" value="F:DNA-binding transcription factor activity"/>
    <property type="evidence" value="ECO:0007669"/>
    <property type="project" value="InterPro"/>
</dbReference>
<keyword evidence="6" id="KW-1185">Reference proteome</keyword>
<keyword evidence="1" id="KW-0805">Transcription regulation</keyword>
<evidence type="ECO:0000313" key="5">
    <source>
        <dbReference type="EMBL" id="GEP00394.1"/>
    </source>
</evidence>
<dbReference type="AlphaFoldDB" id="A0A512IRQ7"/>
<feature type="chain" id="PRO_5021927943" evidence="3">
    <location>
        <begin position="22"/>
        <end position="315"/>
    </location>
</feature>
<dbReference type="Pfam" id="PF12833">
    <property type="entry name" value="HTH_18"/>
    <property type="match status" value="1"/>
</dbReference>
<dbReference type="PANTHER" id="PTHR43130:SF3">
    <property type="entry name" value="HTH-TYPE TRANSCRIPTIONAL REGULATOR RV1931C"/>
    <property type="match status" value="1"/>
</dbReference>
<evidence type="ECO:0000256" key="2">
    <source>
        <dbReference type="ARBA" id="ARBA00023163"/>
    </source>
</evidence>
<dbReference type="EMBL" id="BJZT01000030">
    <property type="protein sequence ID" value="GEP00394.1"/>
    <property type="molecule type" value="Genomic_DNA"/>
</dbReference>
<reference evidence="5 6" key="1">
    <citation type="submission" date="2019-07" db="EMBL/GenBank/DDBJ databases">
        <title>Whole genome shotgun sequence of Methylobacterium haplocladii NBRC 107714.</title>
        <authorList>
            <person name="Hosoyama A."/>
            <person name="Uohara A."/>
            <person name="Ohji S."/>
            <person name="Ichikawa N."/>
        </authorList>
    </citation>
    <scope>NUCLEOTIDE SEQUENCE [LARGE SCALE GENOMIC DNA]</scope>
    <source>
        <strain evidence="5 6">NBRC 107714</strain>
    </source>
</reference>
<dbReference type="InterPro" id="IPR002818">
    <property type="entry name" value="DJ-1/PfpI"/>
</dbReference>
<feature type="signal peptide" evidence="3">
    <location>
        <begin position="1"/>
        <end position="21"/>
    </location>
</feature>
<sequence>MLSIGVLAIPDLKLMSLSAMAVFQVANNVAGEPTYDLHLISEAGGPVQTNAGFAVMTEPPGEAAFDTLIVGASTGAGAGSPVLLAFVRRAAGQARRVASFCRGSFVLAEAGLLAGRRVTAHWRDNAELAERFPDLQVGTDQLYVRDGAVWTSAGMTASIDMALALVEDDLGAAAAREVARRMLLDRRRPGGQPQASNLLDLEPKSDRIQRALAFARGHLGEPLSVARLADAARLSPRQFNRAVQAEFGLSPAKMIERLRADAARVLLVRSQHSLDVVAAESGFADRERMRRAFRRIYGQTPQEIRQGLLRNRHAA</sequence>
<organism evidence="5 6">
    <name type="scientific">Methylobacterium haplocladii</name>
    <dbReference type="NCBI Taxonomy" id="1176176"/>
    <lineage>
        <taxon>Bacteria</taxon>
        <taxon>Pseudomonadati</taxon>
        <taxon>Pseudomonadota</taxon>
        <taxon>Alphaproteobacteria</taxon>
        <taxon>Hyphomicrobiales</taxon>
        <taxon>Methylobacteriaceae</taxon>
        <taxon>Methylobacterium</taxon>
    </lineage>
</organism>
<evidence type="ECO:0000313" key="6">
    <source>
        <dbReference type="Proteomes" id="UP000321258"/>
    </source>
</evidence>
<gene>
    <name evidence="5" type="ORF">MHA02_27810</name>
</gene>
<dbReference type="SUPFAM" id="SSF52317">
    <property type="entry name" value="Class I glutamine amidotransferase-like"/>
    <property type="match status" value="1"/>
</dbReference>
<dbReference type="PANTHER" id="PTHR43130">
    <property type="entry name" value="ARAC-FAMILY TRANSCRIPTIONAL REGULATOR"/>
    <property type="match status" value="1"/>
</dbReference>
<dbReference type="SMART" id="SM00342">
    <property type="entry name" value="HTH_ARAC"/>
    <property type="match status" value="1"/>
</dbReference>
<dbReference type="InterPro" id="IPR009057">
    <property type="entry name" value="Homeodomain-like_sf"/>
</dbReference>
<accession>A0A512IRQ7</accession>
<dbReference type="SUPFAM" id="SSF46689">
    <property type="entry name" value="Homeodomain-like"/>
    <property type="match status" value="2"/>
</dbReference>
<feature type="domain" description="HTH araC/xylS-type" evidence="4">
    <location>
        <begin position="209"/>
        <end position="307"/>
    </location>
</feature>
<proteinExistence type="predicted"/>
<dbReference type="RefSeq" id="WP_373318333.1">
    <property type="nucleotide sequence ID" value="NZ_BJZT01000030.1"/>
</dbReference>
<comment type="caution">
    <text evidence="5">The sequence shown here is derived from an EMBL/GenBank/DDBJ whole genome shotgun (WGS) entry which is preliminary data.</text>
</comment>
<dbReference type="Gene3D" id="1.10.10.60">
    <property type="entry name" value="Homeodomain-like"/>
    <property type="match status" value="1"/>
</dbReference>